<sequence>MAMGGGAIKFLGTKRHHDKWLKDTENYVRFAAFMPPLTSGRVNIASTAVYISKIGLSIAIRCALSRRTFSITPNGPEILLLDYPSHQRRLLPLLAKTYAMSSAANYTKMLYVNRTPQSNKTTHVISSAFKATFTWHNQQTLQARNFKYTSIIYIHVKWSDSDYRSFRNAVKHVEDKA</sequence>
<evidence type="ECO:0000313" key="2">
    <source>
        <dbReference type="Proteomes" id="UP001164250"/>
    </source>
</evidence>
<proteinExistence type="predicted"/>
<evidence type="ECO:0000313" key="1">
    <source>
        <dbReference type="EMBL" id="KAJ0101242.1"/>
    </source>
</evidence>
<dbReference type="EMBL" id="CM047899">
    <property type="protein sequence ID" value="KAJ0101242.1"/>
    <property type="molecule type" value="Genomic_DNA"/>
</dbReference>
<name>A0ACC1BQ45_9ROSI</name>
<organism evidence="1 2">
    <name type="scientific">Pistacia atlantica</name>
    <dbReference type="NCBI Taxonomy" id="434234"/>
    <lineage>
        <taxon>Eukaryota</taxon>
        <taxon>Viridiplantae</taxon>
        <taxon>Streptophyta</taxon>
        <taxon>Embryophyta</taxon>
        <taxon>Tracheophyta</taxon>
        <taxon>Spermatophyta</taxon>
        <taxon>Magnoliopsida</taxon>
        <taxon>eudicotyledons</taxon>
        <taxon>Gunneridae</taxon>
        <taxon>Pentapetalae</taxon>
        <taxon>rosids</taxon>
        <taxon>malvids</taxon>
        <taxon>Sapindales</taxon>
        <taxon>Anacardiaceae</taxon>
        <taxon>Pistacia</taxon>
    </lineage>
</organism>
<keyword evidence="2" id="KW-1185">Reference proteome</keyword>
<accession>A0ACC1BQ45</accession>
<gene>
    <name evidence="1" type="ORF">Patl1_05260</name>
</gene>
<dbReference type="Proteomes" id="UP001164250">
    <property type="component" value="Chromosome 3"/>
</dbReference>
<comment type="caution">
    <text evidence="1">The sequence shown here is derived from an EMBL/GenBank/DDBJ whole genome shotgun (WGS) entry which is preliminary data.</text>
</comment>
<protein>
    <submittedName>
        <fullName evidence="1">Uncharacterized protein</fullName>
    </submittedName>
</protein>
<reference evidence="2" key="1">
    <citation type="journal article" date="2023" name="G3 (Bethesda)">
        <title>Genome assembly and association tests identify interacting loci associated with vigor, precocity, and sex in interspecific pistachio rootstocks.</title>
        <authorList>
            <person name="Palmer W."/>
            <person name="Jacygrad E."/>
            <person name="Sagayaradj S."/>
            <person name="Cavanaugh K."/>
            <person name="Han R."/>
            <person name="Bertier L."/>
            <person name="Beede B."/>
            <person name="Kafkas S."/>
            <person name="Golino D."/>
            <person name="Preece J."/>
            <person name="Michelmore R."/>
        </authorList>
    </citation>
    <scope>NUCLEOTIDE SEQUENCE [LARGE SCALE GENOMIC DNA]</scope>
</reference>